<dbReference type="AlphaFoldDB" id="A0A4Y6I7A2"/>
<keyword evidence="2" id="KW-1185">Reference proteome</keyword>
<evidence type="ECO:0000313" key="2">
    <source>
        <dbReference type="Proteomes" id="UP000315201"/>
    </source>
</evidence>
<name>A0A4Y6I7A2_9MOLU</name>
<gene>
    <name evidence="1" type="ORF">FIV53_02800</name>
</gene>
<proteinExistence type="predicted"/>
<sequence>MSPFLSSELQEAIKENKRRSKELNESDDLKKLVINENSKLSDLKNNSTFRKLILQNMYTMYLMQYVNYKKYLIDEHFKNIFSISELNSDIKVVQETPDLKKHIGLFTDTEIPEEEYFNPDRDNPPLQAELNSRYYSFLLDDYLDLNTSLKPLEYLYNIDLSLNQKNIYRKFDDQNINFSGLNQIVPNEKLANETNEWKNKTFGLWKLHAVVPEFIGYREIDSTEGNQTNKIGIENYIKLNIPKNQNINKENYWIKYDFRERTKTNINYCEIIVGYLPNFLSFDQYIKKFENKIFSVSWLNYLIQNKIEYFTKTASIPLKIKDKIEKLLVEFNKSNSGDIVNSSNWLDLYTSNSFDLDFYSENSLNNSYLSNDFNSENSSETIIKITHSYPEAQSESDDLENIDRKTFLFNLKPININNYKSHQYFQRDFNIEHIDDIYFELIYKYRDKPYQIKIEPKEIHPFKTKYWKNYDNDIY</sequence>
<protein>
    <submittedName>
        <fullName evidence="1">Uncharacterized protein</fullName>
    </submittedName>
</protein>
<dbReference type="RefSeq" id="WP_208664746.1">
    <property type="nucleotide sequence ID" value="NZ_CP041147.1"/>
</dbReference>
<dbReference type="Proteomes" id="UP000315201">
    <property type="component" value="Chromosome"/>
</dbReference>
<accession>A0A4Y6I7A2</accession>
<organism evidence="1 2">
    <name type="scientific">Mycoplasma nasistruthionis</name>
    <dbReference type="NCBI Taxonomy" id="353852"/>
    <lineage>
        <taxon>Bacteria</taxon>
        <taxon>Bacillati</taxon>
        <taxon>Mycoplasmatota</taxon>
        <taxon>Mollicutes</taxon>
        <taxon>Mycoplasmataceae</taxon>
        <taxon>Mycoplasma</taxon>
    </lineage>
</organism>
<dbReference type="EMBL" id="CP041147">
    <property type="protein sequence ID" value="QDF65200.1"/>
    <property type="molecule type" value="Genomic_DNA"/>
</dbReference>
<reference evidence="1 2" key="1">
    <citation type="submission" date="2019-06" db="EMBL/GenBank/DDBJ databases">
        <title>Mycoplasma nasistruthionis sp. nov. str Ms03.</title>
        <authorList>
            <person name="Botes A."/>
        </authorList>
    </citation>
    <scope>NUCLEOTIDE SEQUENCE [LARGE SCALE GENOMIC DNA]</scope>
    <source>
        <strain evidence="1 2">Ms03</strain>
    </source>
</reference>
<evidence type="ECO:0000313" key="1">
    <source>
        <dbReference type="EMBL" id="QDF65200.1"/>
    </source>
</evidence>